<feature type="region of interest" description="Disordered" evidence="9">
    <location>
        <begin position="1"/>
        <end position="29"/>
    </location>
</feature>
<keyword evidence="3 10" id="KW-0812">Transmembrane</keyword>
<dbReference type="PANTHER" id="PTHR38035:SF1">
    <property type="entry name" value="ANCILLARY SECYEG TRANSLOCON SUBUNIT"/>
    <property type="match status" value="1"/>
</dbReference>
<dbReference type="InterPro" id="IPR011990">
    <property type="entry name" value="TPR-like_helical_dom_sf"/>
</dbReference>
<evidence type="ECO:0000256" key="2">
    <source>
        <dbReference type="ARBA" id="ARBA00022475"/>
    </source>
</evidence>
<dbReference type="Gene3D" id="1.25.40.10">
    <property type="entry name" value="Tetratricopeptide repeat domain"/>
    <property type="match status" value="1"/>
</dbReference>
<evidence type="ECO:0000259" key="11">
    <source>
        <dbReference type="Pfam" id="PF09976"/>
    </source>
</evidence>
<keyword evidence="4 10" id="KW-1133">Transmembrane helix</keyword>
<dbReference type="Pfam" id="PF09976">
    <property type="entry name" value="TPR_21"/>
    <property type="match status" value="1"/>
</dbReference>
<evidence type="ECO:0000256" key="5">
    <source>
        <dbReference type="ARBA" id="ARBA00023136"/>
    </source>
</evidence>
<evidence type="ECO:0000313" key="12">
    <source>
        <dbReference type="EMBL" id="VAV96219.1"/>
    </source>
</evidence>
<feature type="transmembrane region" description="Helical" evidence="10">
    <location>
        <begin position="51"/>
        <end position="72"/>
    </location>
</feature>
<proteinExistence type="inferred from homology"/>
<evidence type="ECO:0000256" key="4">
    <source>
        <dbReference type="ARBA" id="ARBA00022989"/>
    </source>
</evidence>
<comment type="similarity">
    <text evidence="7">Belongs to the YfgM family.</text>
</comment>
<sequence length="274" mass="29904">MCGRNLKEATLAKEPTKDNPEEKPDRQEQVFLREVDDAVREDDLKDFGRRYGIWIGVLIVAGLASLAGWIFYNNSQDEESGLRSEEYVAAIDSVQQNNLDGATKALESLKDTKQDGYRAAAQLMSANIALEKKDAKAAIAGYEKVIADETLPKPFRDLALLRQTAAEFDTLEPQQVIDRLKPLAVPGNPWFGSAGEMVAIAYLNMDKPDLAGPLFAQLAKDETVPPTIRSRAVQMAGVQGIDAVQMTTDEEEGTSAAESGATATPTAEERETQE</sequence>
<keyword evidence="6" id="KW-0143">Chaperone</keyword>
<comment type="subcellular location">
    <subcellularLocation>
        <location evidence="1">Cell membrane</location>
        <topology evidence="1">Single-pass type II membrane protein</topology>
    </subcellularLocation>
</comment>
<name>A0A3B0RW50_9ZZZZ</name>
<feature type="region of interest" description="Disordered" evidence="9">
    <location>
        <begin position="246"/>
        <end position="274"/>
    </location>
</feature>
<dbReference type="EMBL" id="UOEF01000225">
    <property type="protein sequence ID" value="VAV96219.1"/>
    <property type="molecule type" value="Genomic_DNA"/>
</dbReference>
<feature type="compositionally biased region" description="Low complexity" evidence="9">
    <location>
        <begin position="254"/>
        <end position="266"/>
    </location>
</feature>
<evidence type="ECO:0000256" key="3">
    <source>
        <dbReference type="ARBA" id="ARBA00022692"/>
    </source>
</evidence>
<keyword evidence="2" id="KW-1003">Cell membrane</keyword>
<dbReference type="AlphaFoldDB" id="A0A3B0RW50"/>
<keyword evidence="5 10" id="KW-0472">Membrane</keyword>
<feature type="domain" description="Ancillary SecYEG translocon subunit/Cell division coordinator CpoB TPR" evidence="11">
    <location>
        <begin position="45"/>
        <end position="165"/>
    </location>
</feature>
<dbReference type="PANTHER" id="PTHR38035">
    <property type="entry name" value="UPF0070 PROTEIN YFGM"/>
    <property type="match status" value="1"/>
</dbReference>
<evidence type="ECO:0000256" key="8">
    <source>
        <dbReference type="ARBA" id="ARBA00024235"/>
    </source>
</evidence>
<gene>
    <name evidence="12" type="ORF">MNBD_ALPHA04-969</name>
</gene>
<evidence type="ECO:0000256" key="9">
    <source>
        <dbReference type="SAM" id="MobiDB-lite"/>
    </source>
</evidence>
<evidence type="ECO:0000256" key="7">
    <source>
        <dbReference type="ARBA" id="ARBA00024197"/>
    </source>
</evidence>
<accession>A0A3B0RW50</accession>
<reference evidence="12" key="1">
    <citation type="submission" date="2018-06" db="EMBL/GenBank/DDBJ databases">
        <authorList>
            <person name="Zhirakovskaya E."/>
        </authorList>
    </citation>
    <scope>NUCLEOTIDE SEQUENCE</scope>
</reference>
<dbReference type="InterPro" id="IPR026039">
    <property type="entry name" value="YfgM"/>
</dbReference>
<organism evidence="12">
    <name type="scientific">hydrothermal vent metagenome</name>
    <dbReference type="NCBI Taxonomy" id="652676"/>
    <lineage>
        <taxon>unclassified sequences</taxon>
        <taxon>metagenomes</taxon>
        <taxon>ecological metagenomes</taxon>
    </lineage>
</organism>
<evidence type="ECO:0000256" key="6">
    <source>
        <dbReference type="ARBA" id="ARBA00023186"/>
    </source>
</evidence>
<dbReference type="GO" id="GO:0005886">
    <property type="term" value="C:plasma membrane"/>
    <property type="evidence" value="ECO:0007669"/>
    <property type="project" value="UniProtKB-SubCell"/>
</dbReference>
<protein>
    <recommendedName>
        <fullName evidence="8">Ancillary SecYEG translocon subunit</fullName>
    </recommendedName>
</protein>
<evidence type="ECO:0000256" key="1">
    <source>
        <dbReference type="ARBA" id="ARBA00004401"/>
    </source>
</evidence>
<dbReference type="InterPro" id="IPR018704">
    <property type="entry name" value="SecYEG/CpoB_TPR"/>
</dbReference>
<evidence type="ECO:0000256" key="10">
    <source>
        <dbReference type="SAM" id="Phobius"/>
    </source>
</evidence>
<dbReference type="GO" id="GO:0044877">
    <property type="term" value="F:protein-containing complex binding"/>
    <property type="evidence" value="ECO:0007669"/>
    <property type="project" value="InterPro"/>
</dbReference>